<dbReference type="PANTHER" id="PTHR43727">
    <property type="entry name" value="DIAMINOPIMELATE DECARBOXYLASE"/>
    <property type="match status" value="1"/>
</dbReference>
<organism evidence="11 12">
    <name type="scientific">Pseudoduganella rivuli</name>
    <dbReference type="NCBI Taxonomy" id="2666085"/>
    <lineage>
        <taxon>Bacteria</taxon>
        <taxon>Pseudomonadati</taxon>
        <taxon>Pseudomonadota</taxon>
        <taxon>Betaproteobacteria</taxon>
        <taxon>Burkholderiales</taxon>
        <taxon>Oxalobacteraceae</taxon>
        <taxon>Telluria group</taxon>
        <taxon>Pseudoduganella</taxon>
    </lineage>
</organism>
<dbReference type="GO" id="GO:0030170">
    <property type="term" value="F:pyridoxal phosphate binding"/>
    <property type="evidence" value="ECO:0007669"/>
    <property type="project" value="UniProtKB-UniRule"/>
</dbReference>
<comment type="similarity">
    <text evidence="5">Belongs to the Orn/Lys/Arg decarboxylase class-II family. LysA subfamily.</text>
</comment>
<keyword evidence="2 5" id="KW-0210">Decarboxylase</keyword>
<dbReference type="RefSeq" id="WP_154373974.1">
    <property type="nucleotide sequence ID" value="NZ_WKJJ01000006.1"/>
</dbReference>
<dbReference type="SUPFAM" id="SSF50621">
    <property type="entry name" value="Alanine racemase C-terminal domain-like"/>
    <property type="match status" value="1"/>
</dbReference>
<dbReference type="FunFam" id="3.20.20.10:FF:000003">
    <property type="entry name" value="Diaminopimelate decarboxylase"/>
    <property type="match status" value="1"/>
</dbReference>
<keyword evidence="12" id="KW-1185">Reference proteome</keyword>
<feature type="active site" description="Proton donor" evidence="7">
    <location>
        <position position="359"/>
    </location>
</feature>
<sequence>MDHFSYIDGALHVEAVSAHSLAQRFGTPLYVYSAQTLRDHVAALRQAFAPVAPLICYSVKSCGNLSVLQLLVRQGCGMDVVSGGELQRALAAGAAPDTIVFAGVGKSAHDIRMALEHGILMFNAESEAELARIDAIAGQLGKRARVALRINPDVADAATPDKTATGGRHTKFGIPLPRALPLYRPGRYSHADVCGVHIHLGSPIPDAATYVAGIRRVEQLVGQVEAEGGRIDTVNIGGGFPASYATDDAPLPLADTGRVICAQLAGLHARGKRIVIEPGRAISANAGLLLASVEYVKQGWDRGIAILDAGMNTLLRPAMYGARHVIWPVADAGARGAWRTVAERRDAALQVVDVAGPICETGDVFALARPLPPLTEGDVLAVFSCGAYGMSMASQYNSRGRPAEVMVDGLQVREIRARETVADLLSHEIAGLRGL</sequence>
<gene>
    <name evidence="5 11" type="primary">lysA</name>
    <name evidence="11" type="ORF">GJ700_12025</name>
</gene>
<dbReference type="PRINTS" id="PR01181">
    <property type="entry name" value="DAPDCRBXLASE"/>
</dbReference>
<dbReference type="CDD" id="cd06828">
    <property type="entry name" value="PLPDE_III_DapDC"/>
    <property type="match status" value="1"/>
</dbReference>
<comment type="caution">
    <text evidence="11">The sequence shown here is derived from an EMBL/GenBank/DDBJ whole genome shotgun (WGS) entry which is preliminary data.</text>
</comment>
<feature type="domain" description="Orn/DAP/Arg decarboxylase 2 N-terminal" evidence="10">
    <location>
        <begin position="37"/>
        <end position="284"/>
    </location>
</feature>
<feature type="binding site" evidence="5">
    <location>
        <position position="320"/>
    </location>
    <ligand>
        <name>substrate</name>
    </ligand>
</feature>
<dbReference type="InterPro" id="IPR002986">
    <property type="entry name" value="DAP_deCOOHase_LysA"/>
</dbReference>
<comment type="catalytic activity">
    <reaction evidence="5 8">
        <text>meso-2,6-diaminopimelate + H(+) = L-lysine + CO2</text>
        <dbReference type="Rhea" id="RHEA:15101"/>
        <dbReference type="ChEBI" id="CHEBI:15378"/>
        <dbReference type="ChEBI" id="CHEBI:16526"/>
        <dbReference type="ChEBI" id="CHEBI:32551"/>
        <dbReference type="ChEBI" id="CHEBI:57791"/>
        <dbReference type="EC" id="4.1.1.20"/>
    </reaction>
</comment>
<dbReference type="NCBIfam" id="TIGR01048">
    <property type="entry name" value="lysA"/>
    <property type="match status" value="1"/>
</dbReference>
<dbReference type="Gene3D" id="2.40.37.10">
    <property type="entry name" value="Lyase, Ornithine Decarboxylase, Chain A, domain 1"/>
    <property type="match status" value="1"/>
</dbReference>
<keyword evidence="4 5" id="KW-0456">Lyase</keyword>
<evidence type="ECO:0000313" key="11">
    <source>
        <dbReference type="EMBL" id="MRV72438.1"/>
    </source>
</evidence>
<dbReference type="InterPro" id="IPR022644">
    <property type="entry name" value="De-COase2_N"/>
</dbReference>
<evidence type="ECO:0000313" key="12">
    <source>
        <dbReference type="Proteomes" id="UP000446768"/>
    </source>
</evidence>
<accession>A0A7X2LSY3</accession>
<feature type="binding site" evidence="5">
    <location>
        <position position="360"/>
    </location>
    <ligand>
        <name>substrate</name>
    </ligand>
</feature>
<dbReference type="HAMAP" id="MF_02120">
    <property type="entry name" value="LysA"/>
    <property type="match status" value="1"/>
</dbReference>
<dbReference type="InterPro" id="IPR029066">
    <property type="entry name" value="PLP-binding_barrel"/>
</dbReference>
<evidence type="ECO:0000256" key="5">
    <source>
        <dbReference type="HAMAP-Rule" id="MF_02120"/>
    </source>
</evidence>
<dbReference type="SUPFAM" id="SSF51419">
    <property type="entry name" value="PLP-binding barrel"/>
    <property type="match status" value="1"/>
</dbReference>
<comment type="function">
    <text evidence="5">Specifically catalyzes the decarboxylation of meso-diaminopimelate (meso-DAP) to L-lysine.</text>
</comment>
<dbReference type="PRINTS" id="PR01179">
    <property type="entry name" value="ODADCRBXLASE"/>
</dbReference>
<dbReference type="Gene3D" id="3.20.20.10">
    <property type="entry name" value="Alanine racemase"/>
    <property type="match status" value="1"/>
</dbReference>
<dbReference type="Proteomes" id="UP000446768">
    <property type="component" value="Unassembled WGS sequence"/>
</dbReference>
<evidence type="ECO:0000256" key="1">
    <source>
        <dbReference type="ARBA" id="ARBA00001933"/>
    </source>
</evidence>
<comment type="cofactor">
    <cofactor evidence="1 5 7 8">
        <name>pyridoxal 5'-phosphate</name>
        <dbReference type="ChEBI" id="CHEBI:597326"/>
    </cofactor>
</comment>
<dbReference type="InterPro" id="IPR009006">
    <property type="entry name" value="Ala_racemase/Decarboxylase_C"/>
</dbReference>
<evidence type="ECO:0000256" key="7">
    <source>
        <dbReference type="PIRSR" id="PIRSR600183-50"/>
    </source>
</evidence>
<comment type="subunit">
    <text evidence="5">Homodimer.</text>
</comment>
<evidence type="ECO:0000256" key="6">
    <source>
        <dbReference type="NCBIfam" id="TIGR01048"/>
    </source>
</evidence>
<evidence type="ECO:0000256" key="3">
    <source>
        <dbReference type="ARBA" id="ARBA00022898"/>
    </source>
</evidence>
<comment type="pathway">
    <text evidence="5 8">Amino-acid biosynthesis; L-lysine biosynthesis via DAP pathway; L-lysine from DL-2,6-diaminopimelate: step 1/1.</text>
</comment>
<keyword evidence="5" id="KW-0028">Amino-acid biosynthesis</keyword>
<feature type="modified residue" description="N6-(pyridoxal phosphate)lysine" evidence="5 7">
    <location>
        <position position="60"/>
    </location>
</feature>
<dbReference type="Pfam" id="PF00278">
    <property type="entry name" value="Orn_DAP_Arg_deC"/>
    <property type="match status" value="1"/>
</dbReference>
<feature type="domain" description="Orn/DAP/Arg decarboxylase 2 C-terminal" evidence="9">
    <location>
        <begin position="30"/>
        <end position="386"/>
    </location>
</feature>
<dbReference type="GO" id="GO:0009089">
    <property type="term" value="P:lysine biosynthetic process via diaminopimelate"/>
    <property type="evidence" value="ECO:0007669"/>
    <property type="project" value="UniProtKB-UniRule"/>
</dbReference>
<proteinExistence type="inferred from homology"/>
<evidence type="ECO:0000256" key="2">
    <source>
        <dbReference type="ARBA" id="ARBA00022793"/>
    </source>
</evidence>
<feature type="binding site" evidence="5">
    <location>
        <position position="388"/>
    </location>
    <ligand>
        <name>pyridoxal 5'-phosphate</name>
        <dbReference type="ChEBI" id="CHEBI:597326"/>
    </ligand>
</feature>
<dbReference type="EMBL" id="WKJJ01000006">
    <property type="protein sequence ID" value="MRV72438.1"/>
    <property type="molecule type" value="Genomic_DNA"/>
</dbReference>
<feature type="binding site" evidence="5">
    <location>
        <position position="280"/>
    </location>
    <ligand>
        <name>substrate</name>
    </ligand>
</feature>
<keyword evidence="3 5" id="KW-0663">Pyridoxal phosphate</keyword>
<dbReference type="Pfam" id="PF02784">
    <property type="entry name" value="Orn_Arg_deC_N"/>
    <property type="match status" value="1"/>
</dbReference>
<feature type="binding site" evidence="5">
    <location>
        <position position="388"/>
    </location>
    <ligand>
        <name>substrate</name>
    </ligand>
</feature>
<reference evidence="11 12" key="1">
    <citation type="submission" date="2019-11" db="EMBL/GenBank/DDBJ databases">
        <title>Novel species isolated from a subtropical stream in China.</title>
        <authorList>
            <person name="Lu H."/>
        </authorList>
    </citation>
    <scope>NUCLEOTIDE SEQUENCE [LARGE SCALE GENOMIC DNA]</scope>
    <source>
        <strain evidence="11 12">FT92W</strain>
    </source>
</reference>
<feature type="binding site" evidence="5">
    <location>
        <position position="316"/>
    </location>
    <ligand>
        <name>substrate</name>
    </ligand>
</feature>
<name>A0A7X2LSY3_9BURK</name>
<evidence type="ECO:0000256" key="4">
    <source>
        <dbReference type="ARBA" id="ARBA00023239"/>
    </source>
</evidence>
<feature type="binding site" evidence="5">
    <location>
        <begin position="277"/>
        <end position="280"/>
    </location>
    <ligand>
        <name>pyridoxal 5'-phosphate</name>
        <dbReference type="ChEBI" id="CHEBI:597326"/>
    </ligand>
</feature>
<dbReference type="PROSITE" id="PS00879">
    <property type="entry name" value="ODR_DC_2_2"/>
    <property type="match status" value="1"/>
</dbReference>
<dbReference type="AlphaFoldDB" id="A0A7X2LSY3"/>
<dbReference type="PANTHER" id="PTHR43727:SF2">
    <property type="entry name" value="GROUP IV DECARBOXYLASE"/>
    <property type="match status" value="1"/>
</dbReference>
<dbReference type="GO" id="GO:0008836">
    <property type="term" value="F:diaminopimelate decarboxylase activity"/>
    <property type="evidence" value="ECO:0007669"/>
    <property type="project" value="UniProtKB-UniRule"/>
</dbReference>
<evidence type="ECO:0000256" key="8">
    <source>
        <dbReference type="RuleBase" id="RU003738"/>
    </source>
</evidence>
<dbReference type="EC" id="4.1.1.20" evidence="5 6"/>
<protein>
    <recommendedName>
        <fullName evidence="5 6">Diaminopimelate decarboxylase</fullName>
        <shortName evidence="5">DAP decarboxylase</shortName>
        <shortName evidence="5">DAPDC</shortName>
        <ecNumber evidence="5 6">4.1.1.20</ecNumber>
    </recommendedName>
</protein>
<keyword evidence="5 8" id="KW-0457">Lysine biosynthesis</keyword>
<dbReference type="InterPro" id="IPR000183">
    <property type="entry name" value="Orn/DAP/Arg_de-COase"/>
</dbReference>
<dbReference type="InterPro" id="IPR022643">
    <property type="entry name" value="De-COase2_C"/>
</dbReference>
<dbReference type="UniPathway" id="UPA00034">
    <property type="reaction ID" value="UER00027"/>
</dbReference>
<feature type="binding site" evidence="5">
    <location>
        <position position="239"/>
    </location>
    <ligand>
        <name>pyridoxal 5'-phosphate</name>
        <dbReference type="ChEBI" id="CHEBI:597326"/>
    </ligand>
</feature>
<evidence type="ECO:0000259" key="9">
    <source>
        <dbReference type="Pfam" id="PF00278"/>
    </source>
</evidence>
<dbReference type="InterPro" id="IPR022657">
    <property type="entry name" value="De-COase2_CS"/>
</dbReference>
<evidence type="ECO:0000259" key="10">
    <source>
        <dbReference type="Pfam" id="PF02784"/>
    </source>
</evidence>